<name>A0AC34FLB2_9BILA</name>
<organism evidence="1 2">
    <name type="scientific">Panagrolaimus sp. ES5</name>
    <dbReference type="NCBI Taxonomy" id="591445"/>
    <lineage>
        <taxon>Eukaryota</taxon>
        <taxon>Metazoa</taxon>
        <taxon>Ecdysozoa</taxon>
        <taxon>Nematoda</taxon>
        <taxon>Chromadorea</taxon>
        <taxon>Rhabditida</taxon>
        <taxon>Tylenchina</taxon>
        <taxon>Panagrolaimomorpha</taxon>
        <taxon>Panagrolaimoidea</taxon>
        <taxon>Panagrolaimidae</taxon>
        <taxon>Panagrolaimus</taxon>
    </lineage>
</organism>
<reference evidence="2" key="1">
    <citation type="submission" date="2022-11" db="UniProtKB">
        <authorList>
            <consortium name="WormBaseParasite"/>
        </authorList>
    </citation>
    <scope>IDENTIFICATION</scope>
</reference>
<proteinExistence type="predicted"/>
<protein>
    <submittedName>
        <fullName evidence="2">Importin subunit alpha</fullName>
    </submittedName>
</protein>
<evidence type="ECO:0000313" key="1">
    <source>
        <dbReference type="Proteomes" id="UP000887579"/>
    </source>
</evidence>
<accession>A0AC34FLB2</accession>
<evidence type="ECO:0000313" key="2">
    <source>
        <dbReference type="WBParaSite" id="ES5_v2.g17671.t1"/>
    </source>
</evidence>
<dbReference type="Proteomes" id="UP000887579">
    <property type="component" value="Unplaced"/>
</dbReference>
<sequence length="416" mass="47661">MLDVLGIINSTHEEQFELIKLGNNMLERSFQFHNDLITALVKFLDSKNETIKTGSAQILFYVANNSTESVELLVQNGAILPLINIFRSNSDKALIEISLHILNIIIQNDFQEVDEDMKSKIASGMIEFLEHKPSDDLLIQSMDVIGGIIKSKHFPLSFQSVKKFLPNILMLLKHPPNSKVTSKSVFALAFLTSNHRFTFGDDVLIDLLQLLQSKDESAQRMSLWVLTNIVKDQQIQLLFNHRILESMEKVLKNPLFENILISTSIFLKLLKSEKHFDKIVESPAFSIMVKFYESDDIRIKSAIEGILTVVVANGNSNRILLFHQKKLFPVFCDLLIEAEKSANEEVIFLILAGTLNIISKAEEQKCLIFGEYERYGAIDVFQRLIFHENIKIQEMAYGIMHFYELHNAQNTCYKLY</sequence>
<dbReference type="WBParaSite" id="ES5_v2.g17671.t1">
    <property type="protein sequence ID" value="ES5_v2.g17671.t1"/>
    <property type="gene ID" value="ES5_v2.g17671"/>
</dbReference>